<feature type="compositionally biased region" description="Polar residues" evidence="9">
    <location>
        <begin position="641"/>
        <end position="655"/>
    </location>
</feature>
<dbReference type="PANTHER" id="PTHR43353:SF10">
    <property type="entry name" value="SUCCINATE-SEMIALDEHYDE DEHYDROGENASE (NADP+)"/>
    <property type="match status" value="1"/>
</dbReference>
<protein>
    <recommendedName>
        <fullName evidence="6">succinate-semialdehyde dehydrogenase [NAD(P)(+)]</fullName>
        <ecNumber evidence="6">1.2.1.16</ecNumber>
    </recommendedName>
</protein>
<keyword evidence="3 8" id="KW-0560">Oxidoreductase</keyword>
<gene>
    <name evidence="11" type="ORF">PSHT_13548</name>
</gene>
<dbReference type="Gene3D" id="3.40.309.10">
    <property type="entry name" value="Aldehyde Dehydrogenase, Chain A, domain 2"/>
    <property type="match status" value="1"/>
</dbReference>
<evidence type="ECO:0000256" key="6">
    <source>
        <dbReference type="ARBA" id="ARBA00067047"/>
    </source>
</evidence>
<evidence type="ECO:0000256" key="7">
    <source>
        <dbReference type="PROSITE-ProRule" id="PRU10007"/>
    </source>
</evidence>
<dbReference type="VEuPathDB" id="FungiDB:PSHT_13548"/>
<dbReference type="InterPro" id="IPR015590">
    <property type="entry name" value="Aldehyde_DH_dom"/>
</dbReference>
<comment type="catalytic activity">
    <reaction evidence="5">
        <text>succinate semialdehyde + NAD(+) + H2O = succinate + NADH + 2 H(+)</text>
        <dbReference type="Rhea" id="RHEA:13217"/>
        <dbReference type="ChEBI" id="CHEBI:15377"/>
        <dbReference type="ChEBI" id="CHEBI:15378"/>
        <dbReference type="ChEBI" id="CHEBI:30031"/>
        <dbReference type="ChEBI" id="CHEBI:57540"/>
        <dbReference type="ChEBI" id="CHEBI:57706"/>
        <dbReference type="ChEBI" id="CHEBI:57945"/>
        <dbReference type="EC" id="1.2.1.16"/>
    </reaction>
</comment>
<evidence type="ECO:0000256" key="5">
    <source>
        <dbReference type="ARBA" id="ARBA00052698"/>
    </source>
</evidence>
<comment type="similarity">
    <text evidence="2 8">Belongs to the aldehyde dehydrogenase family.</text>
</comment>
<accession>A0A2S4UQC4</accession>
<feature type="compositionally biased region" description="Polar residues" evidence="9">
    <location>
        <begin position="671"/>
        <end position="687"/>
    </location>
</feature>
<reference evidence="12" key="2">
    <citation type="journal article" date="2018" name="BMC Genomics">
        <title>Genomic insights into host adaptation between the wheat stripe rust pathogen (Puccinia striiformis f. sp. tritici) and the barley stripe rust pathogen (Puccinia striiformis f. sp. hordei).</title>
        <authorList>
            <person name="Xia C."/>
            <person name="Wang M."/>
            <person name="Yin C."/>
            <person name="Cornejo O.E."/>
            <person name="Hulbert S.H."/>
            <person name="Chen X."/>
        </authorList>
    </citation>
    <scope>NUCLEOTIDE SEQUENCE [LARGE SCALE GENOMIC DNA]</scope>
    <source>
        <strain evidence="12">93TX-2</strain>
    </source>
</reference>
<comment type="catalytic activity">
    <reaction evidence="4">
        <text>succinate semialdehyde + NADP(+) + H2O = succinate + NADPH + 2 H(+)</text>
        <dbReference type="Rhea" id="RHEA:13213"/>
        <dbReference type="ChEBI" id="CHEBI:15377"/>
        <dbReference type="ChEBI" id="CHEBI:15378"/>
        <dbReference type="ChEBI" id="CHEBI:30031"/>
        <dbReference type="ChEBI" id="CHEBI:57706"/>
        <dbReference type="ChEBI" id="CHEBI:57783"/>
        <dbReference type="ChEBI" id="CHEBI:58349"/>
        <dbReference type="EC" id="1.2.1.16"/>
    </reaction>
</comment>
<dbReference type="InterPro" id="IPR016163">
    <property type="entry name" value="Ald_DH_C"/>
</dbReference>
<dbReference type="EC" id="1.2.1.16" evidence="6"/>
<reference evidence="12" key="3">
    <citation type="journal article" date="2018" name="Mol. Plant Microbe Interact.">
        <title>Genome sequence resources for the wheat stripe rust pathogen (Puccinia striiformis f. sp. tritici) and the barley stripe rust pathogen (Puccinia striiformis f. sp. hordei).</title>
        <authorList>
            <person name="Xia C."/>
            <person name="Wang M."/>
            <person name="Yin C."/>
            <person name="Cornejo O.E."/>
            <person name="Hulbert S.H."/>
            <person name="Chen X."/>
        </authorList>
    </citation>
    <scope>NUCLEOTIDE SEQUENCE [LARGE SCALE GENOMIC DNA]</scope>
    <source>
        <strain evidence="12">93TX-2</strain>
    </source>
</reference>
<feature type="compositionally biased region" description="Polar residues" evidence="9">
    <location>
        <begin position="792"/>
        <end position="822"/>
    </location>
</feature>
<dbReference type="FunFam" id="3.40.309.10:FF:000004">
    <property type="entry name" value="Succinate-semialdehyde dehydrogenase I"/>
    <property type="match status" value="1"/>
</dbReference>
<comment type="caution">
    <text evidence="11">The sequence shown here is derived from an EMBL/GenBank/DDBJ whole genome shotgun (WGS) entry which is preliminary data.</text>
</comment>
<dbReference type="Gene3D" id="3.40.605.10">
    <property type="entry name" value="Aldehyde Dehydrogenase, Chain A, domain 1"/>
    <property type="match status" value="1"/>
</dbReference>
<keyword evidence="12" id="KW-1185">Reference proteome</keyword>
<organism evidence="11 12">
    <name type="scientific">Puccinia striiformis</name>
    <dbReference type="NCBI Taxonomy" id="27350"/>
    <lineage>
        <taxon>Eukaryota</taxon>
        <taxon>Fungi</taxon>
        <taxon>Dikarya</taxon>
        <taxon>Basidiomycota</taxon>
        <taxon>Pucciniomycotina</taxon>
        <taxon>Pucciniomycetes</taxon>
        <taxon>Pucciniales</taxon>
        <taxon>Pucciniaceae</taxon>
        <taxon>Puccinia</taxon>
    </lineage>
</organism>
<evidence type="ECO:0000313" key="11">
    <source>
        <dbReference type="EMBL" id="POV99436.1"/>
    </source>
</evidence>
<feature type="region of interest" description="Disordered" evidence="9">
    <location>
        <begin position="1051"/>
        <end position="1082"/>
    </location>
</feature>
<feature type="region of interest" description="Disordered" evidence="9">
    <location>
        <begin position="601"/>
        <end position="687"/>
    </location>
</feature>
<name>A0A2S4UQC4_9BASI</name>
<dbReference type="PROSITE" id="PS00687">
    <property type="entry name" value="ALDEHYDE_DEHYDR_GLU"/>
    <property type="match status" value="1"/>
</dbReference>
<feature type="compositionally biased region" description="Polar residues" evidence="9">
    <location>
        <begin position="884"/>
        <end position="902"/>
    </location>
</feature>
<feature type="region of interest" description="Disordered" evidence="9">
    <location>
        <begin position="875"/>
        <end position="976"/>
    </location>
</feature>
<sequence>LIRPSLSLKIRPNHPIFLINKTAGFSTYTVHRNTSSSILTSKLNNLDLLKQKAYVNSEWVDSTTSRTFTVNDPATGEEIGTCPDMNVEDLHQAILAAKQSFSKYKSTTAQDRRETLKKFNDLILKNASDLASIIVAENGKSFNDAMGEVKYAASFVDWFADQSLRTDGTIIPSSNPSIRHLVVHQPIGLVAAICPWNFPAAMITRKIAPAIAAGCTVIVKAPAETPLTALALAELSHQAGFPAGVVNIITSKSDTIEIGKSLCESEDIRKLSFTGSTGVGKLLMNQSSSTLKKLSLELGGNAPYIVFEDADIDSAVDGAIACKFRCADRFYIHKSIYAEFATKLTQKVSELKVGSGFEPDTNIGPLIDEKSLKKVMRHVELAQKSGAEILIGGKKVDGMGFFFQPTVLSDVPSGVIDGEETFGPVAALYKFETEQEVINLANNSDVGLAGYFYSKDIGRIWRVAEALEVGMVGANTGVVSNSVTPFGGIKHSGFGREGSKIGIDEYQFVKYIAMGAELGLLILGQKKPKMNHHDLNLQPIIQRTNQSATTRMIQLPPIATFINSNNINTPIDESDHQLYAAQAIQGLRRLRDEMDLISTNLLSNNTRSPPPRHQQDLTSLIPQPDPPIEFREHAQRRRSNQRPLTSQADNNTTIEASGRLDSRKRKYDSSKGLSDSFGKQSQARDINEPTTAELAEAAARESNVHNSLPAFYSPDNEESLKVETIIIPVDTNPMERRKIIIDSSKDGSIRWKDNQQKTIYDRSKDGLVGEEIGEISFDYLILPKKPLPKPATNPQQQSCPRHSNHNNNLRDSSTQHTGAASQETDRSRTMREALESFHDSRQHDPYSRPFDLSSPLHRMNDRYGVRLFLGRTNRHSTIRGDSPYNETNTPAPTLPTENNRQPSTTTTTTNNATTTTTSTTTTAVGATRAPRLSRSTSTSTGAGTTTGSGVGRLTRRPIRWFERPSARDLSGPSSRISSFLSNHPDASLLDHHHHHPHIYSSSYHQYRNHLHDLNSHPSIPRAERIALDVESLYNDLDYNRSLHHPLDQFLFSSSSDSPDSSDTTTSASASATTHPSVHRSGL</sequence>
<dbReference type="InterPro" id="IPR016162">
    <property type="entry name" value="Ald_DH_N"/>
</dbReference>
<evidence type="ECO:0000259" key="10">
    <source>
        <dbReference type="Pfam" id="PF00171"/>
    </source>
</evidence>
<dbReference type="EMBL" id="PKSM01000273">
    <property type="protein sequence ID" value="POV99436.1"/>
    <property type="molecule type" value="Genomic_DNA"/>
</dbReference>
<feature type="non-terminal residue" evidence="11">
    <location>
        <position position="1"/>
    </location>
</feature>
<feature type="domain" description="Aldehyde dehydrogenase" evidence="10">
    <location>
        <begin position="59"/>
        <end position="511"/>
    </location>
</feature>
<evidence type="ECO:0000256" key="3">
    <source>
        <dbReference type="ARBA" id="ARBA00023002"/>
    </source>
</evidence>
<reference evidence="11 12" key="1">
    <citation type="submission" date="2017-12" db="EMBL/GenBank/DDBJ databases">
        <title>Gene loss provides genomic basis for host adaptation in cereal stripe rust fungi.</title>
        <authorList>
            <person name="Xia C."/>
        </authorList>
    </citation>
    <scope>NUCLEOTIDE SEQUENCE [LARGE SCALE GENOMIC DNA]</scope>
    <source>
        <strain evidence="11 12">93TX-2</strain>
    </source>
</reference>
<evidence type="ECO:0000313" key="12">
    <source>
        <dbReference type="Proteomes" id="UP000238274"/>
    </source>
</evidence>
<dbReference type="InterPro" id="IPR016161">
    <property type="entry name" value="Ald_DH/histidinol_DH"/>
</dbReference>
<comment type="pathway">
    <text evidence="1">Amino-acid degradation; 4-aminobutanoate degradation.</text>
</comment>
<dbReference type="FunFam" id="3.40.605.10:FF:000005">
    <property type="entry name" value="Succinate-semialdehyde dehydrogenase I"/>
    <property type="match status" value="1"/>
</dbReference>
<proteinExistence type="inferred from homology"/>
<dbReference type="Pfam" id="PF00171">
    <property type="entry name" value="Aldedh"/>
    <property type="match status" value="1"/>
</dbReference>
<evidence type="ECO:0000256" key="4">
    <source>
        <dbReference type="ARBA" id="ARBA00050387"/>
    </source>
</evidence>
<dbReference type="GO" id="GO:0004777">
    <property type="term" value="F:succinate-semialdehyde dehydrogenase (NAD+) activity"/>
    <property type="evidence" value="ECO:0007669"/>
    <property type="project" value="TreeGrafter"/>
</dbReference>
<dbReference type="Proteomes" id="UP000238274">
    <property type="component" value="Unassembled WGS sequence"/>
</dbReference>
<dbReference type="SUPFAM" id="SSF53720">
    <property type="entry name" value="ALDH-like"/>
    <property type="match status" value="1"/>
</dbReference>
<dbReference type="InterPro" id="IPR029510">
    <property type="entry name" value="Ald_DH_CS_GLU"/>
</dbReference>
<dbReference type="GO" id="GO:0005737">
    <property type="term" value="C:cytoplasm"/>
    <property type="evidence" value="ECO:0007669"/>
    <property type="project" value="TreeGrafter"/>
</dbReference>
<feature type="compositionally biased region" description="Basic and acidic residues" evidence="9">
    <location>
        <begin position="823"/>
        <end position="846"/>
    </location>
</feature>
<dbReference type="AlphaFoldDB" id="A0A2S4UQC4"/>
<feature type="compositionally biased region" description="Low complexity" evidence="9">
    <location>
        <begin position="903"/>
        <end position="943"/>
    </location>
</feature>
<evidence type="ECO:0000256" key="2">
    <source>
        <dbReference type="ARBA" id="ARBA00009986"/>
    </source>
</evidence>
<dbReference type="PANTHER" id="PTHR43353">
    <property type="entry name" value="SUCCINATE-SEMIALDEHYDE DEHYDROGENASE, MITOCHONDRIAL"/>
    <property type="match status" value="1"/>
</dbReference>
<feature type="compositionally biased region" description="Low complexity" evidence="9">
    <location>
        <begin position="1052"/>
        <end position="1073"/>
    </location>
</feature>
<evidence type="ECO:0000256" key="1">
    <source>
        <dbReference type="ARBA" id="ARBA00005176"/>
    </source>
</evidence>
<dbReference type="OrthoDB" id="310895at2759"/>
<dbReference type="VEuPathDB" id="FungiDB:PSTT_14589"/>
<dbReference type="GO" id="GO:0009450">
    <property type="term" value="P:gamma-aminobutyric acid catabolic process"/>
    <property type="evidence" value="ECO:0007669"/>
    <property type="project" value="TreeGrafter"/>
</dbReference>
<dbReference type="CDD" id="cd07103">
    <property type="entry name" value="ALDH_F5_SSADH_GabD"/>
    <property type="match status" value="1"/>
</dbReference>
<dbReference type="InterPro" id="IPR050740">
    <property type="entry name" value="Aldehyde_DH_Superfamily"/>
</dbReference>
<evidence type="ECO:0000256" key="9">
    <source>
        <dbReference type="SAM" id="MobiDB-lite"/>
    </source>
</evidence>
<feature type="active site" evidence="7">
    <location>
        <position position="297"/>
    </location>
</feature>
<feature type="region of interest" description="Disordered" evidence="9">
    <location>
        <begin position="786"/>
        <end position="857"/>
    </location>
</feature>
<evidence type="ECO:0000256" key="8">
    <source>
        <dbReference type="RuleBase" id="RU003345"/>
    </source>
</evidence>